<sequence length="181" mass="20347">MRSLKSLKGLRIWGFPGVESFPDGDLPPNLTSLLVGRCHNLETPAFEWGLHTLTSLSQLTVWGMYPRMVSFSDDGCLLPISLTSLTISGMESRASLALQNLISLQVLNISYCPNLRSLGLLPATLERLESNDYPMLKERGLKDKGEYWTNIAHIPCIELDGEHIHQLKYNTWRLKCTNFVG</sequence>
<comment type="caution">
    <text evidence="2">The sequence shown here is derived from an EMBL/GenBank/DDBJ whole genome shotgun (WGS) entry which is preliminary data.</text>
</comment>
<dbReference type="SUPFAM" id="SSF52058">
    <property type="entry name" value="L domain-like"/>
    <property type="match status" value="1"/>
</dbReference>
<proteinExistence type="predicted"/>
<dbReference type="EMBL" id="JARBHA010000013">
    <property type="protein sequence ID" value="KAJ9685426.1"/>
    <property type="molecule type" value="Genomic_DNA"/>
</dbReference>
<evidence type="ECO:0000256" key="1">
    <source>
        <dbReference type="ARBA" id="ARBA00022821"/>
    </source>
</evidence>
<evidence type="ECO:0000313" key="3">
    <source>
        <dbReference type="Proteomes" id="UP001168098"/>
    </source>
</evidence>
<dbReference type="Proteomes" id="UP001168098">
    <property type="component" value="Unassembled WGS sequence"/>
</dbReference>
<keyword evidence="3" id="KW-1185">Reference proteome</keyword>
<protein>
    <submittedName>
        <fullName evidence="2">Uncharacterized protein</fullName>
    </submittedName>
</protein>
<dbReference type="GO" id="GO:0006952">
    <property type="term" value="P:defense response"/>
    <property type="evidence" value="ECO:0007669"/>
    <property type="project" value="UniProtKB-KW"/>
</dbReference>
<dbReference type="AlphaFoldDB" id="A0AA38ZAH4"/>
<gene>
    <name evidence="2" type="ORF">PVL29_017455</name>
</gene>
<dbReference type="InterPro" id="IPR032675">
    <property type="entry name" value="LRR_dom_sf"/>
</dbReference>
<reference evidence="2 3" key="1">
    <citation type="journal article" date="2023" name="BMC Biotechnol.">
        <title>Vitis rotundifolia cv Carlos genome sequencing.</title>
        <authorList>
            <person name="Huff M."/>
            <person name="Hulse-Kemp A."/>
            <person name="Scheffler B."/>
            <person name="Youngblood R."/>
            <person name="Simpson S."/>
            <person name="Babiker E."/>
            <person name="Staton M."/>
        </authorList>
    </citation>
    <scope>NUCLEOTIDE SEQUENCE [LARGE SCALE GENOMIC DNA]</scope>
    <source>
        <tissue evidence="2">Leaf</tissue>
    </source>
</reference>
<accession>A0AA38ZAH4</accession>
<name>A0AA38ZAH4_VITRO</name>
<dbReference type="PANTHER" id="PTHR36766:SF45">
    <property type="entry name" value="NB-ARC DOMAIN-CONTAINING PROTEIN"/>
    <property type="match status" value="1"/>
</dbReference>
<organism evidence="2 3">
    <name type="scientific">Vitis rotundifolia</name>
    <name type="common">Muscadine grape</name>
    <dbReference type="NCBI Taxonomy" id="103349"/>
    <lineage>
        <taxon>Eukaryota</taxon>
        <taxon>Viridiplantae</taxon>
        <taxon>Streptophyta</taxon>
        <taxon>Embryophyta</taxon>
        <taxon>Tracheophyta</taxon>
        <taxon>Spermatophyta</taxon>
        <taxon>Magnoliopsida</taxon>
        <taxon>eudicotyledons</taxon>
        <taxon>Gunneridae</taxon>
        <taxon>Pentapetalae</taxon>
        <taxon>rosids</taxon>
        <taxon>Vitales</taxon>
        <taxon>Vitaceae</taxon>
        <taxon>Viteae</taxon>
        <taxon>Vitis</taxon>
    </lineage>
</organism>
<dbReference type="Gene3D" id="3.80.10.10">
    <property type="entry name" value="Ribonuclease Inhibitor"/>
    <property type="match status" value="1"/>
</dbReference>
<evidence type="ECO:0000313" key="2">
    <source>
        <dbReference type="EMBL" id="KAJ9685426.1"/>
    </source>
</evidence>
<keyword evidence="1" id="KW-0611">Plant defense</keyword>
<dbReference type="PANTHER" id="PTHR36766">
    <property type="entry name" value="PLANT BROAD-SPECTRUM MILDEW RESISTANCE PROTEIN RPW8"/>
    <property type="match status" value="1"/>
</dbReference>